<evidence type="ECO:0000256" key="6">
    <source>
        <dbReference type="ARBA" id="ARBA00022989"/>
    </source>
</evidence>
<evidence type="ECO:0000313" key="12">
    <source>
        <dbReference type="Proteomes" id="UP001172102"/>
    </source>
</evidence>
<keyword evidence="5 9" id="KW-0256">Endoplasmic reticulum</keyword>
<dbReference type="EMBL" id="JAUKUA010000007">
    <property type="protein sequence ID" value="KAK0704947.1"/>
    <property type="molecule type" value="Genomic_DNA"/>
</dbReference>
<keyword evidence="3 9" id="KW-0813">Transport</keyword>
<keyword evidence="7" id="KW-0175">Coiled coil</keyword>
<reference evidence="11" key="1">
    <citation type="submission" date="2023-06" db="EMBL/GenBank/DDBJ databases">
        <title>Genome-scale phylogeny and comparative genomics of the fungal order Sordariales.</title>
        <authorList>
            <consortium name="Lawrence Berkeley National Laboratory"/>
            <person name="Hensen N."/>
            <person name="Bonometti L."/>
            <person name="Westerberg I."/>
            <person name="Brannstrom I.O."/>
            <person name="Guillou S."/>
            <person name="Cros-Aarteil S."/>
            <person name="Calhoun S."/>
            <person name="Haridas S."/>
            <person name="Kuo A."/>
            <person name="Mondo S."/>
            <person name="Pangilinan J."/>
            <person name="Riley R."/>
            <person name="Labutti K."/>
            <person name="Andreopoulos B."/>
            <person name="Lipzen A."/>
            <person name="Chen C."/>
            <person name="Yanf M."/>
            <person name="Daum C."/>
            <person name="Ng V."/>
            <person name="Clum A."/>
            <person name="Steindorff A."/>
            <person name="Ohm R."/>
            <person name="Martin F."/>
            <person name="Silar P."/>
            <person name="Natvig D."/>
            <person name="Lalanne C."/>
            <person name="Gautier V."/>
            <person name="Ament-Velasquez S.L."/>
            <person name="Kruys A."/>
            <person name="Hutchinson M.I."/>
            <person name="Powell A.J."/>
            <person name="Barry K."/>
            <person name="Miller A.N."/>
            <person name="Grigoriev I.V."/>
            <person name="Debuchy R."/>
            <person name="Gladieux P."/>
            <person name="Thoren M.H."/>
            <person name="Johannesson H."/>
        </authorList>
    </citation>
    <scope>NUCLEOTIDE SEQUENCE</scope>
    <source>
        <strain evidence="11">SMH4607-1</strain>
    </source>
</reference>
<gene>
    <name evidence="9" type="primary">GET1</name>
    <name evidence="11" type="ORF">B0H67DRAFT_592769</name>
</gene>
<keyword evidence="6 9" id="KW-1133">Transmembrane helix</keyword>
<evidence type="ECO:0000256" key="7">
    <source>
        <dbReference type="ARBA" id="ARBA00023054"/>
    </source>
</evidence>
<dbReference type="GO" id="GO:0071816">
    <property type="term" value="P:tail-anchored membrane protein insertion into ER membrane"/>
    <property type="evidence" value="ECO:0007669"/>
    <property type="project" value="InterPro"/>
</dbReference>
<accession>A0AA40DL99</accession>
<organism evidence="11 12">
    <name type="scientific">Lasiosphaeris hirsuta</name>
    <dbReference type="NCBI Taxonomy" id="260670"/>
    <lineage>
        <taxon>Eukaryota</taxon>
        <taxon>Fungi</taxon>
        <taxon>Dikarya</taxon>
        <taxon>Ascomycota</taxon>
        <taxon>Pezizomycotina</taxon>
        <taxon>Sordariomycetes</taxon>
        <taxon>Sordariomycetidae</taxon>
        <taxon>Sordariales</taxon>
        <taxon>Lasiosphaeriaceae</taxon>
        <taxon>Lasiosphaeris</taxon>
    </lineage>
</organism>
<dbReference type="GO" id="GO:0043495">
    <property type="term" value="F:protein-membrane adaptor activity"/>
    <property type="evidence" value="ECO:0007669"/>
    <property type="project" value="TreeGrafter"/>
</dbReference>
<evidence type="ECO:0000256" key="9">
    <source>
        <dbReference type="HAMAP-Rule" id="MF_03113"/>
    </source>
</evidence>
<dbReference type="Proteomes" id="UP001172102">
    <property type="component" value="Unassembled WGS sequence"/>
</dbReference>
<sequence length="216" mass="24143">MTSLLVAILIVELVVQLVNSIGAATINSLIWRAVTSLPLPIAQEFADQRKKQKEYLAIRRELQATSSQDQFAKWAKLRRQHDKLLEGLEKKKTALDASRAKFDSYLTTARLISTRGVQWFLPFWYAKEPIFWLPYGWFPYYVEWFASFPRAPIGSVSIVVWQWACTGMITLIFETVVAAYGLAAAVGVKAQKQAVPTGAAKAGGAGETTKNYAHCI</sequence>
<feature type="chain" id="PRO_5041329412" evidence="10">
    <location>
        <begin position="21"/>
        <end position="216"/>
    </location>
</feature>
<evidence type="ECO:0000256" key="10">
    <source>
        <dbReference type="SAM" id="SignalP"/>
    </source>
</evidence>
<evidence type="ECO:0000256" key="5">
    <source>
        <dbReference type="ARBA" id="ARBA00022824"/>
    </source>
</evidence>
<evidence type="ECO:0000256" key="1">
    <source>
        <dbReference type="ARBA" id="ARBA00004477"/>
    </source>
</evidence>
<comment type="similarity">
    <text evidence="2 9">Belongs to the WRB/GET1 family.</text>
</comment>
<comment type="caution">
    <text evidence="9">Lacks conserved residue(s) required for the propagation of feature annotation.</text>
</comment>
<proteinExistence type="inferred from homology"/>
<name>A0AA40DL99_9PEZI</name>
<dbReference type="InterPro" id="IPR027538">
    <property type="entry name" value="Get1_fungi"/>
</dbReference>
<dbReference type="InterPro" id="IPR028945">
    <property type="entry name" value="Get1"/>
</dbReference>
<dbReference type="Gene3D" id="1.10.287.660">
    <property type="entry name" value="Helix hairpin bin"/>
    <property type="match status" value="1"/>
</dbReference>
<dbReference type="FunFam" id="1.10.287.660:FF:000006">
    <property type="entry name" value="Protein GET1"/>
    <property type="match status" value="1"/>
</dbReference>
<evidence type="ECO:0000256" key="8">
    <source>
        <dbReference type="ARBA" id="ARBA00023136"/>
    </source>
</evidence>
<feature type="topological domain" description="Lumenal" evidence="9">
    <location>
        <begin position="1"/>
        <end position="4"/>
    </location>
</feature>
<dbReference type="AlphaFoldDB" id="A0AA40DL99"/>
<evidence type="ECO:0000256" key="2">
    <source>
        <dbReference type="ARBA" id="ARBA00010799"/>
    </source>
</evidence>
<dbReference type="GO" id="GO:0005789">
    <property type="term" value="C:endoplasmic reticulum membrane"/>
    <property type="evidence" value="ECO:0007669"/>
    <property type="project" value="UniProtKB-SubCell"/>
</dbReference>
<evidence type="ECO:0000256" key="4">
    <source>
        <dbReference type="ARBA" id="ARBA00022692"/>
    </source>
</evidence>
<keyword evidence="10" id="KW-0732">Signal</keyword>
<feature type="topological domain" description="Cytoplasmic" evidence="9">
    <location>
        <begin position="173"/>
        <end position="216"/>
    </location>
</feature>
<dbReference type="HAMAP" id="MF_03113">
    <property type="entry name" value="Get1"/>
    <property type="match status" value="1"/>
</dbReference>
<comment type="caution">
    <text evidence="11">The sequence shown here is derived from an EMBL/GenBank/DDBJ whole genome shotgun (WGS) entry which is preliminary data.</text>
</comment>
<comment type="subcellular location">
    <subcellularLocation>
        <location evidence="1">Endoplasmic reticulum membrane</location>
        <topology evidence="1">Multi-pass membrane protein</topology>
    </subcellularLocation>
</comment>
<dbReference type="GO" id="GO:0043529">
    <property type="term" value="C:GET complex"/>
    <property type="evidence" value="ECO:0007669"/>
    <property type="project" value="InterPro"/>
</dbReference>
<dbReference type="Pfam" id="PF04420">
    <property type="entry name" value="CHD5"/>
    <property type="match status" value="1"/>
</dbReference>
<evidence type="ECO:0000256" key="3">
    <source>
        <dbReference type="ARBA" id="ARBA00022448"/>
    </source>
</evidence>
<dbReference type="PANTHER" id="PTHR42650:SF1">
    <property type="entry name" value="GUIDED ENTRY OF TAIL-ANCHORED PROTEINS FACTOR 1"/>
    <property type="match status" value="1"/>
</dbReference>
<feature type="signal peptide" evidence="10">
    <location>
        <begin position="1"/>
        <end position="20"/>
    </location>
</feature>
<dbReference type="PANTHER" id="PTHR42650">
    <property type="entry name" value="TAIL-ANCHORED PROTEIN INSERTION RECEPTOR WRB"/>
    <property type="match status" value="1"/>
</dbReference>
<keyword evidence="12" id="KW-1185">Reference proteome</keyword>
<keyword evidence="8 9" id="KW-0472">Membrane</keyword>
<protein>
    <submittedName>
        <fullName evidence="11">CHD5-like protein-domain-containing protein</fullName>
    </submittedName>
</protein>
<dbReference type="InterPro" id="IPR029012">
    <property type="entry name" value="Helix_hairpin_bin_sf"/>
</dbReference>
<keyword evidence="4 9" id="KW-0812">Transmembrane</keyword>
<evidence type="ECO:0000313" key="11">
    <source>
        <dbReference type="EMBL" id="KAK0704947.1"/>
    </source>
</evidence>